<feature type="transmembrane region" description="Helical" evidence="14">
    <location>
        <begin position="98"/>
        <end position="116"/>
    </location>
</feature>
<dbReference type="PANTHER" id="PTHR11035">
    <property type="entry name" value="VERY-LONG-CHAIN (3R)-3-HYDROXYACYL-COA DEHYDRATASE"/>
    <property type="match status" value="1"/>
</dbReference>
<accession>D8LZM8</accession>
<evidence type="ECO:0000256" key="8">
    <source>
        <dbReference type="ARBA" id="ARBA00022989"/>
    </source>
</evidence>
<organism evidence="15">
    <name type="scientific">Blastocystis hominis</name>
    <dbReference type="NCBI Taxonomy" id="12968"/>
    <lineage>
        <taxon>Eukaryota</taxon>
        <taxon>Sar</taxon>
        <taxon>Stramenopiles</taxon>
        <taxon>Bigyra</taxon>
        <taxon>Opalozoa</taxon>
        <taxon>Opalinata</taxon>
        <taxon>Blastocystidae</taxon>
        <taxon>Blastocystis</taxon>
    </lineage>
</organism>
<feature type="transmembrane region" description="Helical" evidence="14">
    <location>
        <begin position="164"/>
        <end position="183"/>
    </location>
</feature>
<evidence type="ECO:0000256" key="4">
    <source>
        <dbReference type="ARBA" id="ARBA00013122"/>
    </source>
</evidence>
<evidence type="ECO:0000256" key="7">
    <source>
        <dbReference type="ARBA" id="ARBA00022832"/>
    </source>
</evidence>
<gene>
    <name evidence="15" type="ORF">GSBLH_T00001453001</name>
</gene>
<dbReference type="GO" id="GO:0030148">
    <property type="term" value="P:sphingolipid biosynthetic process"/>
    <property type="evidence" value="ECO:0007669"/>
    <property type="project" value="TreeGrafter"/>
</dbReference>
<evidence type="ECO:0000313" key="16">
    <source>
        <dbReference type="Proteomes" id="UP000008312"/>
    </source>
</evidence>
<reference evidence="15" key="1">
    <citation type="submission" date="2010-02" db="EMBL/GenBank/DDBJ databases">
        <title>Sequencing and annotation of the Blastocystis hominis genome.</title>
        <authorList>
            <person name="Wincker P."/>
        </authorList>
    </citation>
    <scope>NUCLEOTIDE SEQUENCE</scope>
    <source>
        <strain evidence="15">Singapore isolate B</strain>
    </source>
</reference>
<dbReference type="Pfam" id="PF04387">
    <property type="entry name" value="PTPLA"/>
    <property type="match status" value="1"/>
</dbReference>
<dbReference type="EMBL" id="FN668641">
    <property type="protein sequence ID" value="CBK21267.2"/>
    <property type="molecule type" value="Genomic_DNA"/>
</dbReference>
<dbReference type="Proteomes" id="UP000008312">
    <property type="component" value="Unassembled WGS sequence"/>
</dbReference>
<dbReference type="InterPro" id="IPR007482">
    <property type="entry name" value="Tyr_Pase-like_PTPLA"/>
</dbReference>
<keyword evidence="12" id="KW-0456">Lyase</keyword>
<comment type="pathway">
    <text evidence="2">Lipid metabolism; fatty acid biosynthesis.</text>
</comment>
<dbReference type="GeneID" id="24918706"/>
<dbReference type="UniPathway" id="UPA00094"/>
<feature type="transmembrane region" description="Helical" evidence="14">
    <location>
        <begin position="123"/>
        <end position="144"/>
    </location>
</feature>
<evidence type="ECO:0000256" key="12">
    <source>
        <dbReference type="ARBA" id="ARBA00023239"/>
    </source>
</evidence>
<dbReference type="GO" id="GO:0042761">
    <property type="term" value="P:very long-chain fatty acid biosynthetic process"/>
    <property type="evidence" value="ECO:0007669"/>
    <property type="project" value="TreeGrafter"/>
</dbReference>
<keyword evidence="6 14" id="KW-0812">Transmembrane</keyword>
<comment type="catalytic activity">
    <reaction evidence="13">
        <text>a very-long-chain (3R)-3-hydroxyacyl-CoA = a very-long-chain (2E)-enoyl-CoA + H2O</text>
        <dbReference type="Rhea" id="RHEA:45812"/>
        <dbReference type="ChEBI" id="CHEBI:15377"/>
        <dbReference type="ChEBI" id="CHEBI:83728"/>
        <dbReference type="ChEBI" id="CHEBI:85440"/>
        <dbReference type="EC" id="4.2.1.134"/>
    </reaction>
</comment>
<evidence type="ECO:0000256" key="6">
    <source>
        <dbReference type="ARBA" id="ARBA00022692"/>
    </source>
</evidence>
<dbReference type="RefSeq" id="XP_012895315.1">
    <property type="nucleotide sequence ID" value="XM_013039861.1"/>
</dbReference>
<evidence type="ECO:0000256" key="1">
    <source>
        <dbReference type="ARBA" id="ARBA00004141"/>
    </source>
</evidence>
<evidence type="ECO:0000256" key="5">
    <source>
        <dbReference type="ARBA" id="ARBA00022516"/>
    </source>
</evidence>
<dbReference type="GO" id="GO:0030497">
    <property type="term" value="P:fatty acid elongation"/>
    <property type="evidence" value="ECO:0007669"/>
    <property type="project" value="TreeGrafter"/>
</dbReference>
<dbReference type="EC" id="4.2.1.134" evidence="4"/>
<sequence>MLGWFYLWVLQYQFYTTGSGDFWGLIGTPLKWVQTAAVLEIVHSMLGLVRSPVMTTALQVFSRVMLVWGYANLCPAAQQAWSIRLMVLSWSLVEVPRYMFYLFKLLGLQMPTWLLFLRYNLFYVLYPTGITGEMLTMWKSLPFLKQTEVWSIRLPNTWNFAFSYYVYTIILLLIYVPLGPFMIKNMIRQRQKNVGERERRV</sequence>
<evidence type="ECO:0000256" key="14">
    <source>
        <dbReference type="SAM" id="Phobius"/>
    </source>
</evidence>
<dbReference type="FunCoup" id="D8LZM8">
    <property type="interactions" value="96"/>
</dbReference>
<keyword evidence="5" id="KW-0444">Lipid biosynthesis</keyword>
<comment type="similarity">
    <text evidence="3">Belongs to the very long-chain fatty acids dehydratase HACD family.</text>
</comment>
<evidence type="ECO:0000313" key="15">
    <source>
        <dbReference type="EMBL" id="CBK21267.2"/>
    </source>
</evidence>
<protein>
    <recommendedName>
        <fullName evidence="4">very-long-chain (3R)-3-hydroxyacyl-CoA dehydratase</fullName>
        <ecNumber evidence="4">4.2.1.134</ecNumber>
    </recommendedName>
</protein>
<dbReference type="OMA" id="WSYILWQ"/>
<evidence type="ECO:0000256" key="3">
    <source>
        <dbReference type="ARBA" id="ARBA00007811"/>
    </source>
</evidence>
<keyword evidence="9" id="KW-0443">Lipid metabolism</keyword>
<keyword evidence="16" id="KW-1185">Reference proteome</keyword>
<comment type="subcellular location">
    <subcellularLocation>
        <location evidence="1">Membrane</location>
        <topology evidence="1">Multi-pass membrane protein</topology>
    </subcellularLocation>
</comment>
<evidence type="ECO:0000256" key="9">
    <source>
        <dbReference type="ARBA" id="ARBA00023098"/>
    </source>
</evidence>
<dbReference type="InParanoid" id="D8LZM8"/>
<dbReference type="AlphaFoldDB" id="D8LZM8"/>
<keyword evidence="8 14" id="KW-1133">Transmembrane helix</keyword>
<evidence type="ECO:0000256" key="10">
    <source>
        <dbReference type="ARBA" id="ARBA00023136"/>
    </source>
</evidence>
<evidence type="ECO:0000256" key="11">
    <source>
        <dbReference type="ARBA" id="ARBA00023160"/>
    </source>
</evidence>
<evidence type="ECO:0000256" key="2">
    <source>
        <dbReference type="ARBA" id="ARBA00005194"/>
    </source>
</evidence>
<keyword evidence="11" id="KW-0275">Fatty acid biosynthesis</keyword>
<evidence type="ECO:0000256" key="13">
    <source>
        <dbReference type="ARBA" id="ARBA00036671"/>
    </source>
</evidence>
<dbReference type="GO" id="GO:0005789">
    <property type="term" value="C:endoplasmic reticulum membrane"/>
    <property type="evidence" value="ECO:0007669"/>
    <property type="project" value="TreeGrafter"/>
</dbReference>
<proteinExistence type="inferred from homology"/>
<dbReference type="GO" id="GO:0102158">
    <property type="term" value="F:very-long-chain (3R)-3-hydroxyacyl-CoA dehydratase activity"/>
    <property type="evidence" value="ECO:0007669"/>
    <property type="project" value="UniProtKB-EC"/>
</dbReference>
<keyword evidence="7" id="KW-0276">Fatty acid metabolism</keyword>
<dbReference type="OrthoDB" id="46988at2759"/>
<keyword evidence="10 14" id="KW-0472">Membrane</keyword>
<dbReference type="PANTHER" id="PTHR11035:SF3">
    <property type="entry name" value="VERY-LONG-CHAIN (3R)-3-HYDROXYACYL-COA DEHYDRATASE"/>
    <property type="match status" value="1"/>
</dbReference>
<name>D8LZM8_BLAHO</name>